<comment type="caution">
    <text evidence="15">The sequence shown here is derived from an EMBL/GenBank/DDBJ whole genome shotgun (WGS) entry which is preliminary data.</text>
</comment>
<dbReference type="GO" id="GO:0003677">
    <property type="term" value="F:DNA binding"/>
    <property type="evidence" value="ECO:0007669"/>
    <property type="project" value="InterPro"/>
</dbReference>
<gene>
    <name evidence="15" type="ORF">Amon01_000338800</name>
</gene>
<dbReference type="InterPro" id="IPR045867">
    <property type="entry name" value="DNA-dir_RpoC_beta_prime"/>
</dbReference>
<keyword evidence="16" id="KW-1185">Reference proteome</keyword>
<evidence type="ECO:0000259" key="14">
    <source>
        <dbReference type="SMART" id="SM00663"/>
    </source>
</evidence>
<dbReference type="SMART" id="SM00663">
    <property type="entry name" value="RPOLA_N"/>
    <property type="match status" value="1"/>
</dbReference>
<dbReference type="GO" id="GO:0006352">
    <property type="term" value="P:DNA-templated transcription initiation"/>
    <property type="evidence" value="ECO:0007669"/>
    <property type="project" value="UniProtKB-ARBA"/>
</dbReference>
<dbReference type="OrthoDB" id="270392at2759"/>
<comment type="subcellular location">
    <subcellularLocation>
        <location evidence="1">Nucleus</location>
    </subcellularLocation>
</comment>
<dbReference type="InterPro" id="IPR006592">
    <property type="entry name" value="RNA_pol_N"/>
</dbReference>
<dbReference type="Pfam" id="PF00623">
    <property type="entry name" value="RNA_pol_Rpb1_2"/>
    <property type="match status" value="1"/>
</dbReference>
<evidence type="ECO:0000256" key="12">
    <source>
        <dbReference type="RuleBase" id="RU004279"/>
    </source>
</evidence>
<accession>A0A9W6YY77</accession>
<feature type="region of interest" description="Disordered" evidence="13">
    <location>
        <begin position="140"/>
        <end position="164"/>
    </location>
</feature>
<proteinExistence type="inferred from homology"/>
<evidence type="ECO:0000256" key="8">
    <source>
        <dbReference type="ARBA" id="ARBA00022842"/>
    </source>
</evidence>
<dbReference type="InterPro" id="IPR007066">
    <property type="entry name" value="RNA_pol_Rpb1_3"/>
</dbReference>
<dbReference type="FunFam" id="1.10.274.100:FF:000006">
    <property type="entry name" value="DNA-directed RNA polymerase subunit"/>
    <property type="match status" value="1"/>
</dbReference>
<evidence type="ECO:0000256" key="3">
    <source>
        <dbReference type="ARBA" id="ARBA00022478"/>
    </source>
</evidence>
<feature type="domain" description="RNA polymerase N-terminal" evidence="14">
    <location>
        <begin position="324"/>
        <end position="647"/>
    </location>
</feature>
<evidence type="ECO:0000256" key="1">
    <source>
        <dbReference type="ARBA" id="ARBA00004123"/>
    </source>
</evidence>
<evidence type="ECO:0000256" key="7">
    <source>
        <dbReference type="ARBA" id="ARBA00022833"/>
    </source>
</evidence>
<dbReference type="InterPro" id="IPR044893">
    <property type="entry name" value="RNA_pol_Rpb1_clamp_domain"/>
</dbReference>
<organism evidence="15 16">
    <name type="scientific">Ambrosiozyma monospora</name>
    <name type="common">Yeast</name>
    <name type="synonym">Endomycopsis monosporus</name>
    <dbReference type="NCBI Taxonomy" id="43982"/>
    <lineage>
        <taxon>Eukaryota</taxon>
        <taxon>Fungi</taxon>
        <taxon>Dikarya</taxon>
        <taxon>Ascomycota</taxon>
        <taxon>Saccharomycotina</taxon>
        <taxon>Pichiomycetes</taxon>
        <taxon>Pichiales</taxon>
        <taxon>Pichiaceae</taxon>
        <taxon>Ambrosiozyma</taxon>
    </lineage>
</organism>
<dbReference type="Proteomes" id="UP001165063">
    <property type="component" value="Unassembled WGS sequence"/>
</dbReference>
<keyword evidence="10" id="KW-0539">Nucleus</keyword>
<keyword evidence="9 12" id="KW-0804">Transcription</keyword>
<dbReference type="PANTHER" id="PTHR19376">
    <property type="entry name" value="DNA-DIRECTED RNA POLYMERASE"/>
    <property type="match status" value="1"/>
</dbReference>
<dbReference type="EMBL" id="BSXU01001407">
    <property type="protein sequence ID" value="GMG27119.1"/>
    <property type="molecule type" value="Genomic_DNA"/>
</dbReference>
<dbReference type="SUPFAM" id="SSF64484">
    <property type="entry name" value="beta and beta-prime subunits of DNA dependent RNA-polymerase"/>
    <property type="match status" value="1"/>
</dbReference>
<dbReference type="Pfam" id="PF04983">
    <property type="entry name" value="RNA_pol_Rpb1_3"/>
    <property type="match status" value="1"/>
</dbReference>
<keyword evidence="8" id="KW-0460">Magnesium</keyword>
<comment type="function">
    <text evidence="12">DNA-dependent RNA polymerase catalyzes the transcription of DNA into RNA using the four ribonucleoside triphosphates as substrates.</text>
</comment>
<dbReference type="InterPro" id="IPR007080">
    <property type="entry name" value="RNA_pol_Rpb1_1"/>
</dbReference>
<evidence type="ECO:0000256" key="10">
    <source>
        <dbReference type="ARBA" id="ARBA00023242"/>
    </source>
</evidence>
<evidence type="ECO:0000256" key="11">
    <source>
        <dbReference type="ARBA" id="ARBA00048552"/>
    </source>
</evidence>
<evidence type="ECO:0000256" key="4">
    <source>
        <dbReference type="ARBA" id="ARBA00022679"/>
    </source>
</evidence>
<dbReference type="Gene3D" id="1.10.274.100">
    <property type="entry name" value="RNA polymerase Rpb1, domain 3"/>
    <property type="match status" value="1"/>
</dbReference>
<dbReference type="Gene3D" id="4.10.860.120">
    <property type="entry name" value="RNA polymerase II, clamp domain"/>
    <property type="match status" value="1"/>
</dbReference>
<dbReference type="GO" id="GO:0003899">
    <property type="term" value="F:DNA-directed RNA polymerase activity"/>
    <property type="evidence" value="ECO:0007669"/>
    <property type="project" value="UniProtKB-EC"/>
</dbReference>
<reference evidence="15" key="1">
    <citation type="submission" date="2023-04" db="EMBL/GenBank/DDBJ databases">
        <title>Ambrosiozyma monospora NBRC 1965.</title>
        <authorList>
            <person name="Ichikawa N."/>
            <person name="Sato H."/>
            <person name="Tonouchi N."/>
        </authorList>
    </citation>
    <scope>NUCLEOTIDE SEQUENCE</scope>
    <source>
        <strain evidence="15">NBRC 1965</strain>
    </source>
</reference>
<dbReference type="FunFam" id="3.30.1490.180:FF:000003">
    <property type="entry name" value="DNA-directed RNA polymerase subunit"/>
    <property type="match status" value="1"/>
</dbReference>
<dbReference type="GO" id="GO:0046872">
    <property type="term" value="F:metal ion binding"/>
    <property type="evidence" value="ECO:0007669"/>
    <property type="project" value="UniProtKB-KW"/>
</dbReference>
<evidence type="ECO:0000256" key="2">
    <source>
        <dbReference type="ARBA" id="ARBA00006460"/>
    </source>
</evidence>
<evidence type="ECO:0000256" key="9">
    <source>
        <dbReference type="ARBA" id="ARBA00023163"/>
    </source>
</evidence>
<keyword evidence="6" id="KW-0479">Metal-binding</keyword>
<dbReference type="InterPro" id="IPR015699">
    <property type="entry name" value="DNA-dir_RNA_pol1_lsu_N"/>
</dbReference>
<name>A0A9W6YY77_AMBMO</name>
<dbReference type="AlphaFoldDB" id="A0A9W6YY77"/>
<evidence type="ECO:0000256" key="13">
    <source>
        <dbReference type="SAM" id="MobiDB-lite"/>
    </source>
</evidence>
<evidence type="ECO:0000313" key="15">
    <source>
        <dbReference type="EMBL" id="GMG27119.1"/>
    </source>
</evidence>
<protein>
    <recommendedName>
        <fullName evidence="12">DNA-directed RNA polymerase subunit</fullName>
        <ecNumber evidence="12">2.7.7.6</ecNumber>
    </recommendedName>
</protein>
<keyword evidence="3 12" id="KW-0240">DNA-directed RNA polymerase</keyword>
<evidence type="ECO:0000256" key="6">
    <source>
        <dbReference type="ARBA" id="ARBA00022723"/>
    </source>
</evidence>
<dbReference type="FunFam" id="2.40.40.20:FF:000019">
    <property type="entry name" value="DNA-directed RNA polymerase II subunit RPB1"/>
    <property type="match status" value="1"/>
</dbReference>
<evidence type="ECO:0000313" key="16">
    <source>
        <dbReference type="Proteomes" id="UP001165063"/>
    </source>
</evidence>
<dbReference type="CDD" id="cd01435">
    <property type="entry name" value="RNAP_I_RPA1_N"/>
    <property type="match status" value="1"/>
</dbReference>
<dbReference type="PANTHER" id="PTHR19376:SF11">
    <property type="entry name" value="DNA-DIRECTED RNA POLYMERASE I SUBUNIT RPA1"/>
    <property type="match status" value="1"/>
</dbReference>
<evidence type="ECO:0000256" key="5">
    <source>
        <dbReference type="ARBA" id="ARBA00022695"/>
    </source>
</evidence>
<sequence length="780" mass="87298">MDIAKPVGSEITSVDFSVLSTEEIRQLSAKQITNPIVFDNLGHPVNGGLYDLSLGAFLRNLCATCGLDDRYCPGHMGHIELPVPTYNPMFFNQLYIFLRSSCLYCHHFKMKSMDVHKCECKLKLLQHGLILEASSLDTMRSDDGDIDNQSEAEEDDSPFTPMTSSDYELREKRELFVYSSINKAIKEGRSSEHGVSTATVAEARKDVILSFYKRLLSRSKCENCGMASPLFRKDGYSKVFELPLRDKQIAMNELKGGKRKDMLKMDSSSSEDTFLPSPKPNQGSKYVLSTEVRNILREIFKNESNVVDVLFHSKPLSKQKISADMFFLQALVVPPTRFRLPSKLGDVVHENSQNELLTKVLTTALVIRDLSYQHSNMQKGITTVEEKNIIFNRLMNAFVTLQNDVNGYIDSTKNPNVRNPTPGIKQALEKKEGLFRKHMMGKRVNYAARSVISPDPMLETDQVGVPPVFAVKLTYPEPVTPYNVAELRKAIINGPDKWPGAIQVQNENGELSSLIGLSLEQRKAVAQTLLTPSEGFNVVNKKVYRHIKNNDVVLMNRQPTLHKASIMGHKVRVLPGEKTIRLHYANTGAYNADFDGDEMNMHFPQNENARAEAFNLANTESQYLTPTAGSPVRGLIQDHISAGVWLTSKDSFFTREKYQELIYGCIRPEDGHSSGAKIITVPPAVFKPEPLWTGKQIITTVLLNMKPKGMSGVNLTTKNKIKNEYWGEGSKENTVLFKDGELLCGILDKSQYGASQYGMIHSLHEVYGAIVAGKVLSVLD</sequence>
<dbReference type="InterPro" id="IPR042102">
    <property type="entry name" value="RNA_pol_Rpb1_3_sf"/>
</dbReference>
<dbReference type="Gene3D" id="3.30.1490.180">
    <property type="entry name" value="RNA polymerase ii"/>
    <property type="match status" value="1"/>
</dbReference>
<keyword evidence="5 12" id="KW-0548">Nucleotidyltransferase</keyword>
<dbReference type="EC" id="2.7.7.6" evidence="12"/>
<feature type="compositionally biased region" description="Acidic residues" evidence="13">
    <location>
        <begin position="144"/>
        <end position="157"/>
    </location>
</feature>
<dbReference type="Gene3D" id="2.40.40.20">
    <property type="match status" value="1"/>
</dbReference>
<keyword evidence="4 12" id="KW-0808">Transferase</keyword>
<dbReference type="GO" id="GO:0005736">
    <property type="term" value="C:RNA polymerase I complex"/>
    <property type="evidence" value="ECO:0007669"/>
    <property type="project" value="TreeGrafter"/>
</dbReference>
<keyword evidence="7" id="KW-0862">Zinc</keyword>
<dbReference type="FunFam" id="4.10.860.120:FF:000006">
    <property type="entry name" value="DNA-directed RNA polymerase subunit"/>
    <property type="match status" value="1"/>
</dbReference>
<comment type="catalytic activity">
    <reaction evidence="11 12">
        <text>RNA(n) + a ribonucleoside 5'-triphosphate = RNA(n+1) + diphosphate</text>
        <dbReference type="Rhea" id="RHEA:21248"/>
        <dbReference type="Rhea" id="RHEA-COMP:14527"/>
        <dbReference type="Rhea" id="RHEA-COMP:17342"/>
        <dbReference type="ChEBI" id="CHEBI:33019"/>
        <dbReference type="ChEBI" id="CHEBI:61557"/>
        <dbReference type="ChEBI" id="CHEBI:140395"/>
        <dbReference type="EC" id="2.7.7.6"/>
    </reaction>
</comment>
<comment type="similarity">
    <text evidence="2 12">Belongs to the RNA polymerase beta' chain family.</text>
</comment>
<dbReference type="InterPro" id="IPR000722">
    <property type="entry name" value="RNA_pol_asu"/>
</dbReference>
<dbReference type="Pfam" id="PF04997">
    <property type="entry name" value="RNA_pol_Rpb1_1"/>
    <property type="match status" value="1"/>
</dbReference>